<reference evidence="2" key="2">
    <citation type="submission" date="2022-01" db="EMBL/GenBank/DDBJ databases">
        <authorList>
            <person name="Yamashiro T."/>
            <person name="Shiraishi A."/>
            <person name="Satake H."/>
            <person name="Nakayama K."/>
        </authorList>
    </citation>
    <scope>NUCLEOTIDE SEQUENCE</scope>
</reference>
<evidence type="ECO:0000256" key="1">
    <source>
        <dbReference type="SAM" id="MobiDB-lite"/>
    </source>
</evidence>
<gene>
    <name evidence="2" type="ORF">Tco_0838900</name>
</gene>
<proteinExistence type="predicted"/>
<name>A0ABQ5AT51_9ASTR</name>
<dbReference type="Proteomes" id="UP001151760">
    <property type="component" value="Unassembled WGS sequence"/>
</dbReference>
<evidence type="ECO:0000313" key="3">
    <source>
        <dbReference type="Proteomes" id="UP001151760"/>
    </source>
</evidence>
<comment type="caution">
    <text evidence="2">The sequence shown here is derived from an EMBL/GenBank/DDBJ whole genome shotgun (WGS) entry which is preliminary data.</text>
</comment>
<accession>A0ABQ5AT51</accession>
<reference evidence="2" key="1">
    <citation type="journal article" date="2022" name="Int. J. Mol. Sci.">
        <title>Draft Genome of Tanacetum Coccineum: Genomic Comparison of Closely Related Tanacetum-Family Plants.</title>
        <authorList>
            <person name="Yamashiro T."/>
            <person name="Shiraishi A."/>
            <person name="Nakayama K."/>
            <person name="Satake H."/>
        </authorList>
    </citation>
    <scope>NUCLEOTIDE SEQUENCE</scope>
</reference>
<keyword evidence="3" id="KW-1185">Reference proteome</keyword>
<sequence>MGSHTLQQLRGYSFDEIKVLFKATVKRVNTFTLMEGDDTVPKVVAGSSKRQKIGEASEPAEESKDKESYELSQEQLQQGISILLVRERFSSTEPTDDKERALWVELKRLFEPDTNDLLELQRYMHDPLTWRLYDTCGVHHVSTET</sequence>
<protein>
    <submittedName>
        <fullName evidence="2">Uncharacterized protein</fullName>
    </submittedName>
</protein>
<feature type="non-terminal residue" evidence="2">
    <location>
        <position position="145"/>
    </location>
</feature>
<organism evidence="2 3">
    <name type="scientific">Tanacetum coccineum</name>
    <dbReference type="NCBI Taxonomy" id="301880"/>
    <lineage>
        <taxon>Eukaryota</taxon>
        <taxon>Viridiplantae</taxon>
        <taxon>Streptophyta</taxon>
        <taxon>Embryophyta</taxon>
        <taxon>Tracheophyta</taxon>
        <taxon>Spermatophyta</taxon>
        <taxon>Magnoliopsida</taxon>
        <taxon>eudicotyledons</taxon>
        <taxon>Gunneridae</taxon>
        <taxon>Pentapetalae</taxon>
        <taxon>asterids</taxon>
        <taxon>campanulids</taxon>
        <taxon>Asterales</taxon>
        <taxon>Asteraceae</taxon>
        <taxon>Asteroideae</taxon>
        <taxon>Anthemideae</taxon>
        <taxon>Anthemidinae</taxon>
        <taxon>Tanacetum</taxon>
    </lineage>
</organism>
<feature type="region of interest" description="Disordered" evidence="1">
    <location>
        <begin position="45"/>
        <end position="71"/>
    </location>
</feature>
<evidence type="ECO:0000313" key="2">
    <source>
        <dbReference type="EMBL" id="GJT04438.1"/>
    </source>
</evidence>
<dbReference type="EMBL" id="BQNB010012508">
    <property type="protein sequence ID" value="GJT04438.1"/>
    <property type="molecule type" value="Genomic_DNA"/>
</dbReference>